<dbReference type="AlphaFoldDB" id="A0A3B3VUF3"/>
<evidence type="ECO:0000313" key="3">
    <source>
        <dbReference type="Proteomes" id="UP000261500"/>
    </source>
</evidence>
<reference evidence="2" key="2">
    <citation type="submission" date="2025-09" db="UniProtKB">
        <authorList>
            <consortium name="Ensembl"/>
        </authorList>
    </citation>
    <scope>IDENTIFICATION</scope>
</reference>
<evidence type="ECO:0000313" key="2">
    <source>
        <dbReference type="Ensembl" id="ENSPLAP00000028434.1"/>
    </source>
</evidence>
<dbReference type="Gene3D" id="1.10.533.10">
    <property type="entry name" value="Death Domain, Fas"/>
    <property type="match status" value="1"/>
</dbReference>
<dbReference type="InterPro" id="IPR011029">
    <property type="entry name" value="DEATH-like_dom_sf"/>
</dbReference>
<evidence type="ECO:0000259" key="1">
    <source>
        <dbReference type="PROSITE" id="PS50824"/>
    </source>
</evidence>
<organism evidence="2 3">
    <name type="scientific">Poecilia latipinna</name>
    <name type="common">sailfin molly</name>
    <dbReference type="NCBI Taxonomy" id="48699"/>
    <lineage>
        <taxon>Eukaryota</taxon>
        <taxon>Metazoa</taxon>
        <taxon>Chordata</taxon>
        <taxon>Craniata</taxon>
        <taxon>Vertebrata</taxon>
        <taxon>Euteleostomi</taxon>
        <taxon>Actinopterygii</taxon>
        <taxon>Neopterygii</taxon>
        <taxon>Teleostei</taxon>
        <taxon>Neoteleostei</taxon>
        <taxon>Acanthomorphata</taxon>
        <taxon>Ovalentaria</taxon>
        <taxon>Atherinomorphae</taxon>
        <taxon>Cyprinodontiformes</taxon>
        <taxon>Poeciliidae</taxon>
        <taxon>Poeciliinae</taxon>
        <taxon>Poecilia</taxon>
    </lineage>
</organism>
<dbReference type="InterPro" id="IPR004020">
    <property type="entry name" value="DAPIN"/>
</dbReference>
<dbReference type="Pfam" id="PF02758">
    <property type="entry name" value="PYRIN"/>
    <property type="match status" value="1"/>
</dbReference>
<keyword evidence="3" id="KW-1185">Reference proteome</keyword>
<name>A0A3B3VUF3_9TELE</name>
<proteinExistence type="predicted"/>
<dbReference type="PROSITE" id="PS50824">
    <property type="entry name" value="DAPIN"/>
    <property type="match status" value="1"/>
</dbReference>
<dbReference type="GeneTree" id="ENSGT00940000177274"/>
<dbReference type="SMART" id="SM01289">
    <property type="entry name" value="PYRIN"/>
    <property type="match status" value="1"/>
</dbReference>
<dbReference type="STRING" id="48699.ENSPLAP00000028434"/>
<dbReference type="Proteomes" id="UP000261500">
    <property type="component" value="Unplaced"/>
</dbReference>
<sequence>MGDNREMLLLAGILDDIVDDEFRRFKWHLEKETWNGMEPIKTSKLDRAERHDVVDLMVQKYQFAGAVMVMGIIMEKINRNDLVKKLSDLSLEAAVVEGQ</sequence>
<protein>
    <recommendedName>
        <fullName evidence="1">Pyrin domain-containing protein</fullName>
    </recommendedName>
</protein>
<accession>A0A3B3VUF3</accession>
<dbReference type="SUPFAM" id="SSF47986">
    <property type="entry name" value="DEATH domain"/>
    <property type="match status" value="1"/>
</dbReference>
<dbReference type="Ensembl" id="ENSPLAT00000022418.1">
    <property type="protein sequence ID" value="ENSPLAP00000028434.1"/>
    <property type="gene ID" value="ENSPLAG00000017794.1"/>
</dbReference>
<feature type="domain" description="Pyrin" evidence="1">
    <location>
        <begin position="1"/>
        <end position="92"/>
    </location>
</feature>
<reference evidence="2" key="1">
    <citation type="submission" date="2025-08" db="UniProtKB">
        <authorList>
            <consortium name="Ensembl"/>
        </authorList>
    </citation>
    <scope>IDENTIFICATION</scope>
</reference>